<feature type="region of interest" description="Disordered" evidence="2">
    <location>
        <begin position="447"/>
        <end position="487"/>
    </location>
</feature>
<dbReference type="AlphaFoldDB" id="A0AA36MUN3"/>
<sequence>MYQNSKLTMVLGHALAGPGAPGVNSHTSVLGTISPAQNAFEARETSPAWTGPTEKTYTIFSLLLKEIQYTIFSLLLKEIQYTIFSLLLKDSLATLRFCESVKQVRTKPALPASQREDVVLELQEELRRLELELLRARSAWLPKGRAIVERQLGEERLLVCGPSQIQVLRGQLLGRDVALICCSEAHEDAIDLTRKDAIVDQYEDWIPLPNEASAGFEPRRAWKSKKGITEGQAKKWAEDVLDEAEEESEEEADKAIRKEGAVLVFLAAGSKGSGHLFLRSEGTAALPDNAVAFQWGDLDTEARNFAQRRRAGQDMAAEELDQLLGKRKEDRRREGLELFDDWLIRQVQTGDVPVEVVLESPVPADQVELHRLDPVVACGAHACLRAMELDSDSDSEDENDGGSDAFIDYLRRRLAAEVPSQLHFVDCRELGEGSEDKTLRDSFQQLWASGPPRKDPEEEELEAADEAEDEEEGEPGEPGEGASSAPVPSFEAFFGAASDVLYYHPEVKVDYVPFLSKCVRSPEALQRFFEHLFFSTVPDALAELRLDVETRPFARIRSLIYQPASQNPTRRPRERPRIPVKVLPEDCFLGDPGPGPRTWLSALCARVAAAGGERLVAAARDAYRQQVQYLLADPKMADQDGDYFEAWLRECHPNIYEDVDTSDPAELIRRDWMPSESKPKSKKHRHQLRDITIPCVEDAFKELLRFDPGRVSTRRERVLGQILVDVYMLCMVDVAIAVKAVELALKTEAGPLVLVLYAGGDHIRKQVMFFEAQGFTSKGLAEDGLFGKEDYEDGGSEIVLPS</sequence>
<comment type="caution">
    <text evidence="3">The sequence shown here is derived from an EMBL/GenBank/DDBJ whole genome shotgun (WGS) entry which is preliminary data.</text>
</comment>
<feature type="coiled-coil region" evidence="1">
    <location>
        <begin position="112"/>
        <end position="139"/>
    </location>
</feature>
<dbReference type="Proteomes" id="UP001178507">
    <property type="component" value="Unassembled WGS sequence"/>
</dbReference>
<proteinExistence type="predicted"/>
<evidence type="ECO:0000256" key="2">
    <source>
        <dbReference type="SAM" id="MobiDB-lite"/>
    </source>
</evidence>
<protein>
    <submittedName>
        <fullName evidence="3">Uncharacterized protein</fullName>
    </submittedName>
</protein>
<evidence type="ECO:0000313" key="3">
    <source>
        <dbReference type="EMBL" id="CAJ1380566.1"/>
    </source>
</evidence>
<dbReference type="EMBL" id="CAUJNA010000724">
    <property type="protein sequence ID" value="CAJ1380566.1"/>
    <property type="molecule type" value="Genomic_DNA"/>
</dbReference>
<name>A0AA36MUN3_9DINO</name>
<keyword evidence="1" id="KW-0175">Coiled coil</keyword>
<accession>A0AA36MUN3</accession>
<evidence type="ECO:0000313" key="4">
    <source>
        <dbReference type="Proteomes" id="UP001178507"/>
    </source>
</evidence>
<gene>
    <name evidence="3" type="ORF">EVOR1521_LOCUS8476</name>
</gene>
<reference evidence="3" key="1">
    <citation type="submission" date="2023-08" db="EMBL/GenBank/DDBJ databases">
        <authorList>
            <person name="Chen Y."/>
            <person name="Shah S."/>
            <person name="Dougan E. K."/>
            <person name="Thang M."/>
            <person name="Chan C."/>
        </authorList>
    </citation>
    <scope>NUCLEOTIDE SEQUENCE</scope>
</reference>
<keyword evidence="4" id="KW-1185">Reference proteome</keyword>
<organism evidence="3 4">
    <name type="scientific">Effrenium voratum</name>
    <dbReference type="NCBI Taxonomy" id="2562239"/>
    <lineage>
        <taxon>Eukaryota</taxon>
        <taxon>Sar</taxon>
        <taxon>Alveolata</taxon>
        <taxon>Dinophyceae</taxon>
        <taxon>Suessiales</taxon>
        <taxon>Symbiodiniaceae</taxon>
        <taxon>Effrenium</taxon>
    </lineage>
</organism>
<feature type="coiled-coil region" evidence="1">
    <location>
        <begin position="234"/>
        <end position="261"/>
    </location>
</feature>
<feature type="compositionally biased region" description="Acidic residues" evidence="2">
    <location>
        <begin position="457"/>
        <end position="477"/>
    </location>
</feature>
<evidence type="ECO:0000256" key="1">
    <source>
        <dbReference type="SAM" id="Coils"/>
    </source>
</evidence>